<dbReference type="Proteomes" id="UP001163203">
    <property type="component" value="Chromosome"/>
</dbReference>
<gene>
    <name evidence="1" type="ORF">ORV05_07680</name>
</gene>
<organism evidence="1 2">
    <name type="scientific">Amycolatopsis cynarae</name>
    <dbReference type="NCBI Taxonomy" id="2995223"/>
    <lineage>
        <taxon>Bacteria</taxon>
        <taxon>Bacillati</taxon>
        <taxon>Actinomycetota</taxon>
        <taxon>Actinomycetes</taxon>
        <taxon>Pseudonocardiales</taxon>
        <taxon>Pseudonocardiaceae</taxon>
        <taxon>Amycolatopsis</taxon>
    </lineage>
</organism>
<proteinExistence type="predicted"/>
<dbReference type="RefSeq" id="WP_268757745.1">
    <property type="nucleotide sequence ID" value="NZ_CP113836.1"/>
</dbReference>
<dbReference type="Pfam" id="PF02515">
    <property type="entry name" value="CoA_transf_3"/>
    <property type="match status" value="1"/>
</dbReference>
<evidence type="ECO:0000313" key="1">
    <source>
        <dbReference type="EMBL" id="WAL67651.1"/>
    </source>
</evidence>
<dbReference type="SUPFAM" id="SSF89796">
    <property type="entry name" value="CoA-transferase family III (CaiB/BaiF)"/>
    <property type="match status" value="2"/>
</dbReference>
<sequence>MFETELGALWHSLTGERPAPGAVGITGGEDVLPGPFRVAAAASLSIAAATLAAAELARLKGSELGPVSVDTGHAAAAFRSERYLRVDGELPPDAWQGLSGDYRTAEGWVKLHCNYPHHGEAVRRALNVPDSREAVGEAVARRTAWDVQEAVIAEGGAAAAMRSRAQWLAHPQGQALAAAPLAEFTAIGPAPVRPPRPSTSDRPLGGVRVLELTHVIAGPVAGRVLSAHGADVLHIGAAHLPTLPMLAMDTGFGKRSAHLDLRTAAGRDRLWELVAEADVFVQSYRPGALAGLGFTAEKLAQASPGIVLVELDAYGWEGPWARRRGFDSLVQMASGIAAETAIDKPEPLPAQALDHATGWLAAAAAMTGLRRRALEGASLRARLSLARTGRWLDELGRTEGGAAEPDVTGLLEKTESGFGTLTHVRVPGILPGAMPYWTHGSPLPGADAPVFSSSAPA</sequence>
<dbReference type="InterPro" id="IPR003673">
    <property type="entry name" value="CoA-Trfase_fam_III"/>
</dbReference>
<accession>A0ABY7B9W3</accession>
<dbReference type="InterPro" id="IPR023606">
    <property type="entry name" value="CoA-Trfase_III_dom_1_sf"/>
</dbReference>
<reference evidence="1" key="1">
    <citation type="submission" date="2022-11" db="EMBL/GenBank/DDBJ databases">
        <authorList>
            <person name="Mo P."/>
        </authorList>
    </citation>
    <scope>NUCLEOTIDE SEQUENCE</scope>
    <source>
        <strain evidence="1">HUAS 11-8</strain>
    </source>
</reference>
<name>A0ABY7B9W3_9PSEU</name>
<dbReference type="EMBL" id="CP113836">
    <property type="protein sequence ID" value="WAL67651.1"/>
    <property type="molecule type" value="Genomic_DNA"/>
</dbReference>
<dbReference type="InterPro" id="IPR050509">
    <property type="entry name" value="CoA-transferase_III"/>
</dbReference>
<dbReference type="PANTHER" id="PTHR48228:SF4">
    <property type="entry name" value="BLR3030 PROTEIN"/>
    <property type="match status" value="1"/>
</dbReference>
<dbReference type="PANTHER" id="PTHR48228">
    <property type="entry name" value="SUCCINYL-COA--D-CITRAMALATE COA-TRANSFERASE"/>
    <property type="match status" value="1"/>
</dbReference>
<evidence type="ECO:0000313" key="2">
    <source>
        <dbReference type="Proteomes" id="UP001163203"/>
    </source>
</evidence>
<dbReference type="GO" id="GO:0016740">
    <property type="term" value="F:transferase activity"/>
    <property type="evidence" value="ECO:0007669"/>
    <property type="project" value="UniProtKB-KW"/>
</dbReference>
<protein>
    <submittedName>
        <fullName evidence="1">CoA transferase</fullName>
    </submittedName>
</protein>
<dbReference type="Gene3D" id="3.40.50.10540">
    <property type="entry name" value="Crotonobetainyl-coa:carnitine coa-transferase, domain 1"/>
    <property type="match status" value="1"/>
</dbReference>
<keyword evidence="2" id="KW-1185">Reference proteome</keyword>
<keyword evidence="1" id="KW-0808">Transferase</keyword>